<accession>A0ABS5F421</accession>
<organism evidence="2 3">
    <name type="scientific">Plastoroseomonas hellenica</name>
    <dbReference type="NCBI Taxonomy" id="2687306"/>
    <lineage>
        <taxon>Bacteria</taxon>
        <taxon>Pseudomonadati</taxon>
        <taxon>Pseudomonadota</taxon>
        <taxon>Alphaproteobacteria</taxon>
        <taxon>Acetobacterales</taxon>
        <taxon>Acetobacteraceae</taxon>
        <taxon>Plastoroseomonas</taxon>
    </lineage>
</organism>
<dbReference type="RefSeq" id="WP_211855105.1">
    <property type="nucleotide sequence ID" value="NZ_JAAGBB010000033.1"/>
</dbReference>
<keyword evidence="1" id="KW-0812">Transmembrane</keyword>
<name>A0ABS5F421_9PROT</name>
<feature type="transmembrane region" description="Helical" evidence="1">
    <location>
        <begin position="241"/>
        <end position="264"/>
    </location>
</feature>
<evidence type="ECO:0000256" key="1">
    <source>
        <dbReference type="SAM" id="Phobius"/>
    </source>
</evidence>
<feature type="transmembrane region" description="Helical" evidence="1">
    <location>
        <begin position="21"/>
        <end position="40"/>
    </location>
</feature>
<evidence type="ECO:0000313" key="2">
    <source>
        <dbReference type="EMBL" id="MBR0667323.1"/>
    </source>
</evidence>
<dbReference type="Proteomes" id="UP001196870">
    <property type="component" value="Unassembled WGS sequence"/>
</dbReference>
<evidence type="ECO:0000313" key="3">
    <source>
        <dbReference type="Proteomes" id="UP001196870"/>
    </source>
</evidence>
<feature type="transmembrane region" description="Helical" evidence="1">
    <location>
        <begin position="127"/>
        <end position="149"/>
    </location>
</feature>
<gene>
    <name evidence="2" type="ORF">GXW71_23400</name>
</gene>
<comment type="caution">
    <text evidence="2">The sequence shown here is derived from an EMBL/GenBank/DDBJ whole genome shotgun (WGS) entry which is preliminary data.</text>
</comment>
<keyword evidence="3" id="KW-1185">Reference proteome</keyword>
<feature type="transmembrane region" description="Helical" evidence="1">
    <location>
        <begin position="89"/>
        <end position="107"/>
    </location>
</feature>
<proteinExistence type="predicted"/>
<keyword evidence="1" id="KW-0472">Membrane</keyword>
<feature type="transmembrane region" description="Helical" evidence="1">
    <location>
        <begin position="161"/>
        <end position="186"/>
    </location>
</feature>
<sequence>MTALALSTPGLFAALDRRQPLLARAGWASLALLLLCLAAMTVDARLINGVSVWTKPAKFAASFVVWFWTLAWAWGVLEPAAQRGATARLVLWGTLAAAWFEMGWITLRGALGQPSHFATDPLGDVMYQLMGAGAVTLVALAATLGVLVLRRGDATRQARGWIFAIGWGLVLTGILGGLTGATISGAGTSHIGGMPSDAANLPPFYWSRNGGDLRIAHFLGVHAMQALPALALLLPGASTRLLALGAAGWTAMTLAVFAAGLLGVPLP</sequence>
<reference evidence="3" key="1">
    <citation type="journal article" date="2021" name="Syst. Appl. Microbiol.">
        <title>Roseomonas hellenica sp. nov., isolated from roots of wild-growing Alkanna tinctoria.</title>
        <authorList>
            <person name="Rat A."/>
            <person name="Naranjo H.D."/>
            <person name="Lebbe L."/>
            <person name="Cnockaert M."/>
            <person name="Krigas N."/>
            <person name="Grigoriadou K."/>
            <person name="Maloupa E."/>
            <person name="Willems A."/>
        </authorList>
    </citation>
    <scope>NUCLEOTIDE SEQUENCE [LARGE SCALE GENOMIC DNA]</scope>
    <source>
        <strain evidence="3">LMG 31523</strain>
    </source>
</reference>
<keyword evidence="1" id="KW-1133">Transmembrane helix</keyword>
<feature type="transmembrane region" description="Helical" evidence="1">
    <location>
        <begin position="60"/>
        <end position="77"/>
    </location>
</feature>
<feature type="transmembrane region" description="Helical" evidence="1">
    <location>
        <begin position="215"/>
        <end position="234"/>
    </location>
</feature>
<protein>
    <submittedName>
        <fullName evidence="2">Uncharacterized protein</fullName>
    </submittedName>
</protein>
<dbReference type="EMBL" id="JAAGBB010000033">
    <property type="protein sequence ID" value="MBR0667323.1"/>
    <property type="molecule type" value="Genomic_DNA"/>
</dbReference>